<dbReference type="EMBL" id="JASPKY010000143">
    <property type="protein sequence ID" value="KAK9730690.1"/>
    <property type="molecule type" value="Genomic_DNA"/>
</dbReference>
<dbReference type="AlphaFoldDB" id="A0AAW1L9X0"/>
<accession>A0AAW1L9X0</accession>
<organism evidence="1 2">
    <name type="scientific">Popillia japonica</name>
    <name type="common">Japanese beetle</name>
    <dbReference type="NCBI Taxonomy" id="7064"/>
    <lineage>
        <taxon>Eukaryota</taxon>
        <taxon>Metazoa</taxon>
        <taxon>Ecdysozoa</taxon>
        <taxon>Arthropoda</taxon>
        <taxon>Hexapoda</taxon>
        <taxon>Insecta</taxon>
        <taxon>Pterygota</taxon>
        <taxon>Neoptera</taxon>
        <taxon>Endopterygota</taxon>
        <taxon>Coleoptera</taxon>
        <taxon>Polyphaga</taxon>
        <taxon>Scarabaeiformia</taxon>
        <taxon>Scarabaeidae</taxon>
        <taxon>Rutelinae</taxon>
        <taxon>Popillia</taxon>
    </lineage>
</organism>
<sequence length="109" mass="12507">MDRCKKDDDWHWVDDVCFNLIYKRIAQGFNFTLIIAKKTLSEEELPKLAENSDLEGDSEEDIDELRESSQIDYELFEEEEVLHAAEDDTVHTVAFDVSVTHTSGPVTSP</sequence>
<comment type="caution">
    <text evidence="1">The sequence shown here is derived from an EMBL/GenBank/DDBJ whole genome shotgun (WGS) entry which is preliminary data.</text>
</comment>
<reference evidence="1 2" key="1">
    <citation type="journal article" date="2024" name="BMC Genomics">
        <title>De novo assembly and annotation of Popillia japonica's genome with initial clues to its potential as an invasive pest.</title>
        <authorList>
            <person name="Cucini C."/>
            <person name="Boschi S."/>
            <person name="Funari R."/>
            <person name="Cardaioli E."/>
            <person name="Iannotti N."/>
            <person name="Marturano G."/>
            <person name="Paoli F."/>
            <person name="Bruttini M."/>
            <person name="Carapelli A."/>
            <person name="Frati F."/>
            <person name="Nardi F."/>
        </authorList>
    </citation>
    <scope>NUCLEOTIDE SEQUENCE [LARGE SCALE GENOMIC DNA]</scope>
    <source>
        <strain evidence="1">DMR45628</strain>
    </source>
</reference>
<evidence type="ECO:0000313" key="1">
    <source>
        <dbReference type="EMBL" id="KAK9730690.1"/>
    </source>
</evidence>
<gene>
    <name evidence="1" type="ORF">QE152_g14309</name>
</gene>
<name>A0AAW1L9X0_POPJA</name>
<protein>
    <submittedName>
        <fullName evidence="1">Uncharacterized protein</fullName>
    </submittedName>
</protein>
<proteinExistence type="predicted"/>
<evidence type="ECO:0000313" key="2">
    <source>
        <dbReference type="Proteomes" id="UP001458880"/>
    </source>
</evidence>
<keyword evidence="2" id="KW-1185">Reference proteome</keyword>
<dbReference type="Proteomes" id="UP001458880">
    <property type="component" value="Unassembled WGS sequence"/>
</dbReference>